<protein>
    <submittedName>
        <fullName evidence="1">Uncharacterized protein</fullName>
    </submittedName>
</protein>
<organism evidence="1 2">
    <name type="scientific">Gemmobacter megaterium</name>
    <dbReference type="NCBI Taxonomy" id="1086013"/>
    <lineage>
        <taxon>Bacteria</taxon>
        <taxon>Pseudomonadati</taxon>
        <taxon>Pseudomonadota</taxon>
        <taxon>Alphaproteobacteria</taxon>
        <taxon>Rhodobacterales</taxon>
        <taxon>Paracoccaceae</taxon>
        <taxon>Gemmobacter</taxon>
    </lineage>
</organism>
<evidence type="ECO:0000313" key="2">
    <source>
        <dbReference type="Proteomes" id="UP000186141"/>
    </source>
</evidence>
<proteinExistence type="predicted"/>
<name>A0A1N7KQ12_9RHOB</name>
<evidence type="ECO:0000313" key="1">
    <source>
        <dbReference type="EMBL" id="SIS63699.1"/>
    </source>
</evidence>
<reference evidence="1 2" key="1">
    <citation type="submission" date="2017-01" db="EMBL/GenBank/DDBJ databases">
        <authorList>
            <person name="Mah S.A."/>
            <person name="Swanson W.J."/>
            <person name="Moy G.W."/>
            <person name="Vacquier V.D."/>
        </authorList>
    </citation>
    <scope>NUCLEOTIDE SEQUENCE [LARGE SCALE GENOMIC DNA]</scope>
    <source>
        <strain evidence="1 2">DSM 26375</strain>
    </source>
</reference>
<gene>
    <name evidence="1" type="ORF">SAMN05421774_101602</name>
</gene>
<dbReference type="Proteomes" id="UP000186141">
    <property type="component" value="Unassembled WGS sequence"/>
</dbReference>
<dbReference type="AlphaFoldDB" id="A0A1N7KQ12"/>
<sequence length="42" mass="4735">MRVICRLHQEADRLAVYTFGSAVQPERGPKERMTVSAPAFTD</sequence>
<accession>A0A1N7KQ12</accession>
<dbReference type="STRING" id="1086013.SAMN05421774_101602"/>
<keyword evidence="2" id="KW-1185">Reference proteome</keyword>
<dbReference type="EMBL" id="FTOT01000001">
    <property type="protein sequence ID" value="SIS63699.1"/>
    <property type="molecule type" value="Genomic_DNA"/>
</dbReference>